<keyword evidence="2" id="KW-1185">Reference proteome</keyword>
<protein>
    <submittedName>
        <fullName evidence="1">Uncharacterized protein</fullName>
    </submittedName>
</protein>
<organism evidence="1 2">
    <name type="scientific">Okeania hirsuta</name>
    <dbReference type="NCBI Taxonomy" id="1458930"/>
    <lineage>
        <taxon>Bacteria</taxon>
        <taxon>Bacillati</taxon>
        <taxon>Cyanobacteriota</taxon>
        <taxon>Cyanophyceae</taxon>
        <taxon>Oscillatoriophycideae</taxon>
        <taxon>Oscillatoriales</taxon>
        <taxon>Microcoleaceae</taxon>
        <taxon>Okeania</taxon>
    </lineage>
</organism>
<accession>A0A3N6PB57</accession>
<sequence>MKVIHNVLQLYSKIITEVDRIDNHAYNKNTGFADHLLYKQRFQMRIEDPQGVELWVTSGVCQLLQVSRV</sequence>
<comment type="caution">
    <text evidence="1">The sequence shown here is derived from an EMBL/GenBank/DDBJ whole genome shotgun (WGS) entry which is preliminary data.</text>
</comment>
<evidence type="ECO:0000313" key="1">
    <source>
        <dbReference type="EMBL" id="RQH53524.1"/>
    </source>
</evidence>
<name>A0A3N6PB57_9CYAN</name>
<dbReference type="EMBL" id="RCBY01000012">
    <property type="protein sequence ID" value="RQH53524.1"/>
    <property type="molecule type" value="Genomic_DNA"/>
</dbReference>
<reference evidence="1 2" key="1">
    <citation type="journal article" date="2018" name="ACS Chem. Biol.">
        <title>Ketoreductase domain dysfunction expands chemodiversity: malyngamide biosynthesis in the cyanobacterium Okeania hirsuta.</title>
        <authorList>
            <person name="Moss N.A."/>
            <person name="Leao T."/>
            <person name="Rankin M."/>
            <person name="McCullough T.M."/>
            <person name="Qu P."/>
            <person name="Korobeynikov A."/>
            <person name="Smith J.L."/>
            <person name="Gerwick L."/>
            <person name="Gerwick W.H."/>
        </authorList>
    </citation>
    <scope>NUCLEOTIDE SEQUENCE [LARGE SCALE GENOMIC DNA]</scope>
    <source>
        <strain evidence="1 2">PAB10Feb10-1</strain>
    </source>
</reference>
<gene>
    <name evidence="1" type="ORF">D5R40_03910</name>
</gene>
<proteinExistence type="predicted"/>
<dbReference type="Proteomes" id="UP000269154">
    <property type="component" value="Unassembled WGS sequence"/>
</dbReference>
<evidence type="ECO:0000313" key="2">
    <source>
        <dbReference type="Proteomes" id="UP000269154"/>
    </source>
</evidence>
<dbReference type="AlphaFoldDB" id="A0A3N6PB57"/>